<dbReference type="PANTHER" id="PTHR12526">
    <property type="entry name" value="GLYCOSYLTRANSFERASE"/>
    <property type="match status" value="1"/>
</dbReference>
<keyword evidence="1" id="KW-0328">Glycosyltransferase</keyword>
<dbReference type="AlphaFoldDB" id="A0A2G3PHU2"/>
<dbReference type="Pfam" id="PF13692">
    <property type="entry name" value="Glyco_trans_1_4"/>
    <property type="match status" value="1"/>
</dbReference>
<evidence type="ECO:0000256" key="2">
    <source>
        <dbReference type="ARBA" id="ARBA00022679"/>
    </source>
</evidence>
<dbReference type="SUPFAM" id="SSF53756">
    <property type="entry name" value="UDP-Glycosyltransferase/glycogen phosphorylase"/>
    <property type="match status" value="1"/>
</dbReference>
<evidence type="ECO:0000313" key="3">
    <source>
        <dbReference type="EMBL" id="PHV65384.1"/>
    </source>
</evidence>
<dbReference type="EMBL" id="PEBD01000010">
    <property type="protein sequence ID" value="PHV65384.1"/>
    <property type="molecule type" value="Genomic_DNA"/>
</dbReference>
<dbReference type="Proteomes" id="UP000225108">
    <property type="component" value="Unassembled WGS sequence"/>
</dbReference>
<protein>
    <submittedName>
        <fullName evidence="3">Glycosyl transferase family 1</fullName>
    </submittedName>
</protein>
<accession>A0A2G3PHU2</accession>
<dbReference type="RefSeq" id="WP_099383778.1">
    <property type="nucleotide sequence ID" value="NZ_PEBD01000010.1"/>
</dbReference>
<gene>
    <name evidence="3" type="ORF">CSW57_16510</name>
</gene>
<name>A0A2G3PHU2_WILMA</name>
<comment type="caution">
    <text evidence="3">The sequence shown here is derived from an EMBL/GenBank/DDBJ whole genome shotgun (WGS) entry which is preliminary data.</text>
</comment>
<reference evidence="3 4" key="1">
    <citation type="submission" date="2017-10" db="EMBL/GenBank/DDBJ databases">
        <title>The draft genome sequence of Williamsia sp. BULT 1.1 isolated from the semi-arid grassland soils from South Africa.</title>
        <authorList>
            <person name="Kabwe M.H."/>
            <person name="Govender N."/>
            <person name="Mutseka Lunga P."/>
            <person name="Vikram S."/>
            <person name="Makhalanyane T.P."/>
        </authorList>
    </citation>
    <scope>NUCLEOTIDE SEQUENCE [LARGE SCALE GENOMIC DNA]</scope>
    <source>
        <strain evidence="3 4">BULT 1.1</strain>
    </source>
</reference>
<keyword evidence="2 3" id="KW-0808">Transferase</keyword>
<evidence type="ECO:0000256" key="1">
    <source>
        <dbReference type="ARBA" id="ARBA00022676"/>
    </source>
</evidence>
<dbReference type="PANTHER" id="PTHR12526:SF510">
    <property type="entry name" value="D-INOSITOL 3-PHOSPHATE GLYCOSYLTRANSFERASE"/>
    <property type="match status" value="1"/>
</dbReference>
<dbReference type="CDD" id="cd03801">
    <property type="entry name" value="GT4_PimA-like"/>
    <property type="match status" value="1"/>
</dbReference>
<evidence type="ECO:0000313" key="4">
    <source>
        <dbReference type="Proteomes" id="UP000225108"/>
    </source>
</evidence>
<proteinExistence type="predicted"/>
<organism evidence="3 4">
    <name type="scientific">Williamsia marianensis</name>
    <dbReference type="NCBI Taxonomy" id="85044"/>
    <lineage>
        <taxon>Bacteria</taxon>
        <taxon>Bacillati</taxon>
        <taxon>Actinomycetota</taxon>
        <taxon>Actinomycetes</taxon>
        <taxon>Mycobacteriales</taxon>
        <taxon>Nocardiaceae</taxon>
        <taxon>Williamsia</taxon>
    </lineage>
</organism>
<dbReference type="Gene3D" id="3.40.50.2000">
    <property type="entry name" value="Glycogen Phosphorylase B"/>
    <property type="match status" value="2"/>
</dbReference>
<dbReference type="GO" id="GO:0016757">
    <property type="term" value="F:glycosyltransferase activity"/>
    <property type="evidence" value="ECO:0007669"/>
    <property type="project" value="UniProtKB-KW"/>
</dbReference>
<sequence>MTTRPIVLVEFSPSGGLFQFAVQLGDAMSEAGRPVVLITGPRPELAPSRGLTIRPLLPTWHPADDTVRPAWFSAARRVLRAGQLVLAWSVLAVALVRIRPGAVLWSHWRFSFEPMFVVMITKIVRDAVFGIVAHEPLPRSDAKDTSTPKSGILVDNAFSAAWRQMDVAFVLGPRTRDLVLEHFDPAGPVIVIPHGDERALRTSRVLAPVSESDQVALFFGTWTAYKGIDVLLDAFAIVRADLPDARLVLAGAVGADIDLDSLLQRADEIGNISTHAGYIAVEEVPAIVESARVVITPYIRASQSGVAHLAYTFGRPVIATTVGDLPEVVRDGVTGLLVPPGDALALAGAMIELLTDPVRSRELGDAGLQRLSQAWDVAAGTVIESLDEAMVRTGRGK</sequence>